<evidence type="ECO:0000256" key="5">
    <source>
        <dbReference type="ARBA" id="ARBA00023054"/>
    </source>
</evidence>
<dbReference type="PANTHER" id="PTHR13476">
    <property type="entry name" value="CHROMATIN MODIFICATION-RELATED PROTEIN MEAF6"/>
    <property type="match status" value="1"/>
</dbReference>
<evidence type="ECO:0000256" key="6">
    <source>
        <dbReference type="ARBA" id="ARBA00023163"/>
    </source>
</evidence>
<evidence type="ECO:0000256" key="4">
    <source>
        <dbReference type="ARBA" id="ARBA00023015"/>
    </source>
</evidence>
<dbReference type="AlphaFoldDB" id="F0W0E6"/>
<keyword evidence="6" id="KW-0804">Transcription</keyword>
<feature type="compositionally biased region" description="Basic and acidic residues" evidence="8">
    <location>
        <begin position="215"/>
        <end position="224"/>
    </location>
</feature>
<dbReference type="GO" id="GO:0006325">
    <property type="term" value="P:chromatin organization"/>
    <property type="evidence" value="ECO:0007669"/>
    <property type="project" value="UniProtKB-KW"/>
</dbReference>
<evidence type="ECO:0000256" key="2">
    <source>
        <dbReference type="ARBA" id="ARBA00010916"/>
    </source>
</evidence>
<dbReference type="GO" id="GO:0005634">
    <property type="term" value="C:nucleus"/>
    <property type="evidence" value="ECO:0007669"/>
    <property type="project" value="UniProtKB-SubCell"/>
</dbReference>
<feature type="region of interest" description="Disordered" evidence="8">
    <location>
        <begin position="238"/>
        <end position="265"/>
    </location>
</feature>
<dbReference type="Pfam" id="PF09340">
    <property type="entry name" value="NuA4"/>
    <property type="match status" value="1"/>
</dbReference>
<keyword evidence="7" id="KW-0539">Nucleus</keyword>
<evidence type="ECO:0000256" key="7">
    <source>
        <dbReference type="ARBA" id="ARBA00023242"/>
    </source>
</evidence>
<dbReference type="HOGENOM" id="CLU_1051379_0_0_1"/>
<dbReference type="InterPro" id="IPR015418">
    <property type="entry name" value="Eaf6"/>
</dbReference>
<dbReference type="GO" id="GO:0000123">
    <property type="term" value="C:histone acetyltransferase complex"/>
    <property type="evidence" value="ECO:0007669"/>
    <property type="project" value="InterPro"/>
</dbReference>
<reference evidence="9" key="1">
    <citation type="journal article" date="2011" name="PLoS Biol.">
        <title>Gene gain and loss during evolution of obligate parasitism in the white rust pathogen of Arabidopsis thaliana.</title>
        <authorList>
            <person name="Kemen E."/>
            <person name="Gardiner A."/>
            <person name="Schultz-Larsen T."/>
            <person name="Kemen A.C."/>
            <person name="Balmuth A.L."/>
            <person name="Robert-Seilaniantz A."/>
            <person name="Bailey K."/>
            <person name="Holub E."/>
            <person name="Studholme D.J."/>
            <person name="Maclean D."/>
            <person name="Jones J.D."/>
        </authorList>
    </citation>
    <scope>NUCLEOTIDE SEQUENCE</scope>
</reference>
<gene>
    <name evidence="9" type="primary">AlNc14C4G589</name>
    <name evidence="9" type="ORF">ALNC14_006610</name>
</gene>
<comment type="subcellular location">
    <subcellularLocation>
        <location evidence="1">Nucleus</location>
    </subcellularLocation>
</comment>
<organism evidence="9">
    <name type="scientific">Albugo laibachii Nc14</name>
    <dbReference type="NCBI Taxonomy" id="890382"/>
    <lineage>
        <taxon>Eukaryota</taxon>
        <taxon>Sar</taxon>
        <taxon>Stramenopiles</taxon>
        <taxon>Oomycota</taxon>
        <taxon>Peronosporomycetes</taxon>
        <taxon>Albuginales</taxon>
        <taxon>Albuginaceae</taxon>
        <taxon>Albugo</taxon>
    </lineage>
</organism>
<protein>
    <submittedName>
        <fullName evidence="9">Uncharacterized protein AlNc14C4G589</fullName>
    </submittedName>
</protein>
<feature type="compositionally biased region" description="Polar residues" evidence="8">
    <location>
        <begin position="246"/>
        <end position="265"/>
    </location>
</feature>
<feature type="region of interest" description="Disordered" evidence="8">
    <location>
        <begin position="192"/>
        <end position="224"/>
    </location>
</feature>
<evidence type="ECO:0000256" key="1">
    <source>
        <dbReference type="ARBA" id="ARBA00004123"/>
    </source>
</evidence>
<keyword evidence="4" id="KW-0805">Transcription regulation</keyword>
<evidence type="ECO:0000256" key="8">
    <source>
        <dbReference type="SAM" id="MobiDB-lite"/>
    </source>
</evidence>
<dbReference type="EMBL" id="FR824049">
    <property type="protein sequence ID" value="CCA14518.1"/>
    <property type="molecule type" value="Genomic_DNA"/>
</dbReference>
<sequence length="265" mass="29236">MNTKSISEISDETRSLYADYRKLHERILKTQEQIADVEASYLDETPYGNIVRGWEGYIDTKQSRKELNTMKYKSKPYAELDYMFSNSSAYASLGVEPDWSLVDPWNLDTTMALKSARQITCNTKSRTSSDKNEVVGSSGIDTSNSGTLRRKVSLPSIPGAMQTQEMVGVAPAACKVSATSAGKKTKTASMVPLHGTIHNNSSMEADKSKKRKREKQAESQKESLVEVLPIIPVSTSLSSDAKFEESTVSTTIEQSSLETSNVIPR</sequence>
<reference evidence="9" key="2">
    <citation type="submission" date="2011-02" db="EMBL/GenBank/DDBJ databases">
        <authorList>
            <person name="MacLean D."/>
        </authorList>
    </citation>
    <scope>NUCLEOTIDE SEQUENCE</scope>
</reference>
<evidence type="ECO:0000313" key="9">
    <source>
        <dbReference type="EMBL" id="CCA14518.1"/>
    </source>
</evidence>
<keyword evidence="3" id="KW-0156">Chromatin regulator</keyword>
<feature type="region of interest" description="Disordered" evidence="8">
    <location>
        <begin position="124"/>
        <end position="150"/>
    </location>
</feature>
<evidence type="ECO:0000256" key="3">
    <source>
        <dbReference type="ARBA" id="ARBA00022853"/>
    </source>
</evidence>
<comment type="similarity">
    <text evidence="2">Belongs to the EAF6 family.</text>
</comment>
<proteinExistence type="inferred from homology"/>
<keyword evidence="5" id="KW-0175">Coiled coil</keyword>
<accession>F0W0E6</accession>
<name>F0W0E6_9STRA</name>